<dbReference type="GO" id="GO:0005506">
    <property type="term" value="F:iron ion binding"/>
    <property type="evidence" value="ECO:0007669"/>
    <property type="project" value="InterPro"/>
</dbReference>
<dbReference type="GO" id="GO:0020037">
    <property type="term" value="F:heme binding"/>
    <property type="evidence" value="ECO:0007669"/>
    <property type="project" value="InterPro"/>
</dbReference>
<evidence type="ECO:0000256" key="3">
    <source>
        <dbReference type="ARBA" id="ARBA00022723"/>
    </source>
</evidence>
<accession>A0A8J5TUZ5</accession>
<dbReference type="PANTHER" id="PTHR24305">
    <property type="entry name" value="CYTOCHROME P450"/>
    <property type="match status" value="1"/>
</dbReference>
<evidence type="ECO:0000256" key="4">
    <source>
        <dbReference type="ARBA" id="ARBA00023004"/>
    </source>
</evidence>
<dbReference type="InterPro" id="IPR001128">
    <property type="entry name" value="Cyt_P450"/>
</dbReference>
<proteinExistence type="inferred from homology"/>
<comment type="caution">
    <text evidence="5">The sequence shown here is derived from an EMBL/GenBank/DDBJ whole genome shotgun (WGS) entry which is preliminary data.</text>
</comment>
<dbReference type="PANTHER" id="PTHR24305:SF166">
    <property type="entry name" value="CYTOCHROME P450 12A4, MITOCHONDRIAL-RELATED"/>
    <property type="match status" value="1"/>
</dbReference>
<keyword evidence="2" id="KW-0349">Heme</keyword>
<organism evidence="5 6">
    <name type="scientific">Fusarium oxysporum f. sp. rapae</name>
    <dbReference type="NCBI Taxonomy" id="485398"/>
    <lineage>
        <taxon>Eukaryota</taxon>
        <taxon>Fungi</taxon>
        <taxon>Dikarya</taxon>
        <taxon>Ascomycota</taxon>
        <taxon>Pezizomycotina</taxon>
        <taxon>Sordariomycetes</taxon>
        <taxon>Hypocreomycetidae</taxon>
        <taxon>Hypocreales</taxon>
        <taxon>Nectriaceae</taxon>
        <taxon>Fusarium</taxon>
        <taxon>Fusarium oxysporum species complex</taxon>
    </lineage>
</organism>
<gene>
    <name evidence="5" type="primary">Cyp4f1</name>
    <name evidence="5" type="ORF">Forpe1208_v007541</name>
</gene>
<evidence type="ECO:0000256" key="1">
    <source>
        <dbReference type="ARBA" id="ARBA00010617"/>
    </source>
</evidence>
<keyword evidence="3" id="KW-0479">Metal-binding</keyword>
<dbReference type="InterPro" id="IPR050121">
    <property type="entry name" value="Cytochrome_P450_monoxygenase"/>
</dbReference>
<dbReference type="Proteomes" id="UP000694050">
    <property type="component" value="Unassembled WGS sequence"/>
</dbReference>
<evidence type="ECO:0000313" key="5">
    <source>
        <dbReference type="EMBL" id="KAG7414004.1"/>
    </source>
</evidence>
<dbReference type="GO" id="GO:0016705">
    <property type="term" value="F:oxidoreductase activity, acting on paired donors, with incorporation or reduction of molecular oxygen"/>
    <property type="evidence" value="ECO:0007669"/>
    <property type="project" value="InterPro"/>
</dbReference>
<dbReference type="Pfam" id="PF00067">
    <property type="entry name" value="p450"/>
    <property type="match status" value="1"/>
</dbReference>
<name>A0A8J5TUZ5_FUSOX</name>
<reference evidence="5" key="1">
    <citation type="submission" date="2021-04" db="EMBL/GenBank/DDBJ databases">
        <title>First draft genome resource for Brassicaceae pathogens Fusarium oxysporum f. sp. raphani and Fusarium oxysporum f. sp. rapae.</title>
        <authorList>
            <person name="Asai S."/>
        </authorList>
    </citation>
    <scope>NUCLEOTIDE SEQUENCE</scope>
    <source>
        <strain evidence="5">Tf1208</strain>
    </source>
</reference>
<evidence type="ECO:0000313" key="6">
    <source>
        <dbReference type="Proteomes" id="UP000694050"/>
    </source>
</evidence>
<dbReference type="EMBL" id="JAELUQ010000005">
    <property type="protein sequence ID" value="KAG7414004.1"/>
    <property type="molecule type" value="Genomic_DNA"/>
</dbReference>
<protein>
    <submittedName>
        <fullName evidence="5">Cytochrome P450 4F1</fullName>
    </submittedName>
</protein>
<evidence type="ECO:0000256" key="2">
    <source>
        <dbReference type="ARBA" id="ARBA00022617"/>
    </source>
</evidence>
<keyword evidence="4" id="KW-0408">Iron</keyword>
<dbReference type="GO" id="GO:0004497">
    <property type="term" value="F:monooxygenase activity"/>
    <property type="evidence" value="ECO:0007669"/>
    <property type="project" value="InterPro"/>
</dbReference>
<comment type="similarity">
    <text evidence="1">Belongs to the cytochrome P450 family.</text>
</comment>
<sequence length="223" mass="24568">MTKYGSPKPIADHELSVATAIATASENILMLPPLPRWLLLPMPFKRTQIAAKSSEEFGEYMQELVDEKIIEARRGERIDGMDLMGSLERSSYRTDVVPHPQGKELNKGTLSQDDIRGNTFIMLASGHETSAGVLQFILLELANNPVSQRSLRGAIDEICGDGDPSLWDYENLINPKMASMLGACINETLRMTPAVVEIPVEVPSKQGQTITIDGKSHLSQARH</sequence>
<dbReference type="AlphaFoldDB" id="A0A8J5TUZ5"/>